<dbReference type="InterPro" id="IPR011057">
    <property type="entry name" value="Mss4-like_sf"/>
</dbReference>
<evidence type="ECO:0000256" key="1">
    <source>
        <dbReference type="ARBA" id="ARBA00005495"/>
    </source>
</evidence>
<keyword evidence="2" id="KW-0479">Metal-binding</keyword>
<comment type="similarity">
    <text evidence="1">Belongs to the Gfa family.</text>
</comment>
<keyword evidence="3" id="KW-0862">Zinc</keyword>
<feature type="domain" description="CENP-V/GFA" evidence="4">
    <location>
        <begin position="17"/>
        <end position="125"/>
    </location>
</feature>
<dbReference type="PROSITE" id="PS51891">
    <property type="entry name" value="CENP_V_GFA"/>
    <property type="match status" value="1"/>
</dbReference>
<evidence type="ECO:0000256" key="2">
    <source>
        <dbReference type="ARBA" id="ARBA00022723"/>
    </source>
</evidence>
<evidence type="ECO:0000313" key="6">
    <source>
        <dbReference type="Proteomes" id="UP000672097"/>
    </source>
</evidence>
<evidence type="ECO:0000256" key="3">
    <source>
        <dbReference type="ARBA" id="ARBA00022833"/>
    </source>
</evidence>
<dbReference type="PANTHER" id="PTHR28620">
    <property type="entry name" value="CENTROMERE PROTEIN V"/>
    <property type="match status" value="1"/>
</dbReference>
<reference evidence="5 6" key="1">
    <citation type="submission" date="2021-04" db="EMBL/GenBank/DDBJ databases">
        <title>The genome sequence of type strain Ideonella paludis KCTC 32238.</title>
        <authorList>
            <person name="Liu Y."/>
        </authorList>
    </citation>
    <scope>NUCLEOTIDE SEQUENCE [LARGE SCALE GENOMIC DNA]</scope>
    <source>
        <strain evidence="5 6">KCTC 32238</strain>
    </source>
</reference>
<dbReference type="Pfam" id="PF04828">
    <property type="entry name" value="GFA"/>
    <property type="match status" value="1"/>
</dbReference>
<organism evidence="5 6">
    <name type="scientific">Ideonella paludis</name>
    <dbReference type="NCBI Taxonomy" id="1233411"/>
    <lineage>
        <taxon>Bacteria</taxon>
        <taxon>Pseudomonadati</taxon>
        <taxon>Pseudomonadota</taxon>
        <taxon>Betaproteobacteria</taxon>
        <taxon>Burkholderiales</taxon>
        <taxon>Sphaerotilaceae</taxon>
        <taxon>Ideonella</taxon>
    </lineage>
</organism>
<dbReference type="EMBL" id="JAGQDG010000001">
    <property type="protein sequence ID" value="MBQ0934262.1"/>
    <property type="molecule type" value="Genomic_DNA"/>
</dbReference>
<dbReference type="InterPro" id="IPR006913">
    <property type="entry name" value="CENP-V/GFA"/>
</dbReference>
<dbReference type="Gene3D" id="2.170.150.70">
    <property type="match status" value="1"/>
</dbReference>
<keyword evidence="6" id="KW-1185">Reference proteome</keyword>
<evidence type="ECO:0000313" key="5">
    <source>
        <dbReference type="EMBL" id="MBQ0934262.1"/>
    </source>
</evidence>
<dbReference type="InterPro" id="IPR052355">
    <property type="entry name" value="CENP-V-like"/>
</dbReference>
<sequence length="151" mass="15989">MTTPSGNPPQVTTSTTLHGACHCGRLQLRFDTTLEPGGIRPRACDCSFCTKHGAAYISDPQGRLRLEVAEAAALHHYTQGSGLANFVLCQHCGVLMGVVFEHGEQVLGAVNARCLAEHAALGPAQTASPQTLSAAEKQQRWAALWTPTVQG</sequence>
<dbReference type="RefSeq" id="WP_210805947.1">
    <property type="nucleotide sequence ID" value="NZ_JAGQDG010000001.1"/>
</dbReference>
<gene>
    <name evidence="5" type="ORF">KAK11_02900</name>
</gene>
<name>A0ABS5DT11_9BURK</name>
<dbReference type="PANTHER" id="PTHR28620:SF1">
    <property type="entry name" value="CENP-V_GFA DOMAIN-CONTAINING PROTEIN"/>
    <property type="match status" value="1"/>
</dbReference>
<evidence type="ECO:0000259" key="4">
    <source>
        <dbReference type="PROSITE" id="PS51891"/>
    </source>
</evidence>
<accession>A0ABS5DT11</accession>
<dbReference type="Proteomes" id="UP000672097">
    <property type="component" value="Unassembled WGS sequence"/>
</dbReference>
<protein>
    <recommendedName>
        <fullName evidence="4">CENP-V/GFA domain-containing protein</fullName>
    </recommendedName>
</protein>
<proteinExistence type="inferred from homology"/>
<comment type="caution">
    <text evidence="5">The sequence shown here is derived from an EMBL/GenBank/DDBJ whole genome shotgun (WGS) entry which is preliminary data.</text>
</comment>
<dbReference type="SUPFAM" id="SSF51316">
    <property type="entry name" value="Mss4-like"/>
    <property type="match status" value="1"/>
</dbReference>